<dbReference type="InterPro" id="IPR018963">
    <property type="entry name" value="Mycophage_D29_Gp19"/>
</dbReference>
<accession>A0A1H3INI3</accession>
<evidence type="ECO:0000313" key="1">
    <source>
        <dbReference type="EMBL" id="SDY29157.1"/>
    </source>
</evidence>
<gene>
    <name evidence="1" type="ORF">SAMN04488579_12416</name>
</gene>
<sequence length="129" mass="13720">MTAYATLEDLQSRWRLLSADEQQRAATLLSDASVKIALACKQSGVAIDAADDLQSEALKSINCEMVKRAMMSPIDMPPVSNFAQTAGSYSESQTYVNPTGDLYMTLGEKKVLGIGTQKMGSIAPLIGGA</sequence>
<keyword evidence="2" id="KW-1185">Reference proteome</keyword>
<dbReference type="AlphaFoldDB" id="A0A1H3INI3"/>
<organism evidence="1 2">
    <name type="scientific">Eubacterium barkeri</name>
    <name type="common">Clostridium barkeri</name>
    <dbReference type="NCBI Taxonomy" id="1528"/>
    <lineage>
        <taxon>Bacteria</taxon>
        <taxon>Bacillati</taxon>
        <taxon>Bacillota</taxon>
        <taxon>Clostridia</taxon>
        <taxon>Eubacteriales</taxon>
        <taxon>Eubacteriaceae</taxon>
        <taxon>Eubacterium</taxon>
    </lineage>
</organism>
<dbReference type="Proteomes" id="UP000199652">
    <property type="component" value="Unassembled WGS sequence"/>
</dbReference>
<dbReference type="RefSeq" id="WP_090246690.1">
    <property type="nucleotide sequence ID" value="NZ_FNOU01000024.1"/>
</dbReference>
<evidence type="ECO:0000313" key="2">
    <source>
        <dbReference type="Proteomes" id="UP000199652"/>
    </source>
</evidence>
<reference evidence="2" key="1">
    <citation type="submission" date="2016-10" db="EMBL/GenBank/DDBJ databases">
        <authorList>
            <person name="Varghese N."/>
            <person name="Submissions S."/>
        </authorList>
    </citation>
    <scope>NUCLEOTIDE SEQUENCE [LARGE SCALE GENOMIC DNA]</scope>
    <source>
        <strain evidence="2">VPI 5359</strain>
    </source>
</reference>
<dbReference type="EMBL" id="FNOU01000024">
    <property type="protein sequence ID" value="SDY29157.1"/>
    <property type="molecule type" value="Genomic_DNA"/>
</dbReference>
<name>A0A1H3INI3_EUBBA</name>
<protein>
    <submittedName>
        <fullName evidence="1">Phage protein Gp19/Gp15/Gp42</fullName>
    </submittedName>
</protein>
<dbReference type="Pfam" id="PF09355">
    <property type="entry name" value="Phage_Gp19"/>
    <property type="match status" value="1"/>
</dbReference>
<dbReference type="STRING" id="1528.SAMN04488579_12416"/>
<dbReference type="OrthoDB" id="2083202at2"/>
<proteinExistence type="predicted"/>